<evidence type="ECO:0000313" key="2">
    <source>
        <dbReference type="EnsemblPlants" id="LPERR09G08380.1"/>
    </source>
</evidence>
<reference evidence="2" key="3">
    <citation type="submission" date="2015-04" db="UniProtKB">
        <authorList>
            <consortium name="EnsemblPlants"/>
        </authorList>
    </citation>
    <scope>IDENTIFICATION</scope>
</reference>
<feature type="compositionally biased region" description="Pro residues" evidence="1">
    <location>
        <begin position="58"/>
        <end position="83"/>
    </location>
</feature>
<accession>A0A0D9XE57</accession>
<dbReference type="Gramene" id="LPERR09G08380.1">
    <property type="protein sequence ID" value="LPERR09G08380.1"/>
    <property type="gene ID" value="LPERR09G08380"/>
</dbReference>
<protein>
    <submittedName>
        <fullName evidence="2">Uncharacterized protein</fullName>
    </submittedName>
</protein>
<keyword evidence="3" id="KW-1185">Reference proteome</keyword>
<evidence type="ECO:0000256" key="1">
    <source>
        <dbReference type="SAM" id="MobiDB-lite"/>
    </source>
</evidence>
<feature type="region of interest" description="Disordered" evidence="1">
    <location>
        <begin position="52"/>
        <end position="104"/>
    </location>
</feature>
<evidence type="ECO:0000313" key="3">
    <source>
        <dbReference type="Proteomes" id="UP000032180"/>
    </source>
</evidence>
<organism evidence="2 3">
    <name type="scientific">Leersia perrieri</name>
    <dbReference type="NCBI Taxonomy" id="77586"/>
    <lineage>
        <taxon>Eukaryota</taxon>
        <taxon>Viridiplantae</taxon>
        <taxon>Streptophyta</taxon>
        <taxon>Embryophyta</taxon>
        <taxon>Tracheophyta</taxon>
        <taxon>Spermatophyta</taxon>
        <taxon>Magnoliopsida</taxon>
        <taxon>Liliopsida</taxon>
        <taxon>Poales</taxon>
        <taxon>Poaceae</taxon>
        <taxon>BOP clade</taxon>
        <taxon>Oryzoideae</taxon>
        <taxon>Oryzeae</taxon>
        <taxon>Oryzinae</taxon>
        <taxon>Leersia</taxon>
    </lineage>
</organism>
<dbReference type="AlphaFoldDB" id="A0A0D9XE57"/>
<reference evidence="3" key="2">
    <citation type="submission" date="2013-12" db="EMBL/GenBank/DDBJ databases">
        <authorList>
            <person name="Yu Y."/>
            <person name="Lee S."/>
            <person name="de Baynast K."/>
            <person name="Wissotski M."/>
            <person name="Liu L."/>
            <person name="Talag J."/>
            <person name="Goicoechea J."/>
            <person name="Angelova A."/>
            <person name="Jetty R."/>
            <person name="Kudrna D."/>
            <person name="Golser W."/>
            <person name="Rivera L."/>
            <person name="Zhang J."/>
            <person name="Wing R."/>
        </authorList>
    </citation>
    <scope>NUCLEOTIDE SEQUENCE</scope>
</reference>
<dbReference type="EnsemblPlants" id="LPERR09G08380.1">
    <property type="protein sequence ID" value="LPERR09G08380.1"/>
    <property type="gene ID" value="LPERR09G08380"/>
</dbReference>
<proteinExistence type="predicted"/>
<reference evidence="2 3" key="1">
    <citation type="submission" date="2012-08" db="EMBL/GenBank/DDBJ databases">
        <title>Oryza genome evolution.</title>
        <authorList>
            <person name="Wing R.A."/>
        </authorList>
    </citation>
    <scope>NUCLEOTIDE SEQUENCE</scope>
</reference>
<sequence length="104" mass="11768">PPTDITLSLSFFFPVRPRGGGTSTWRRPRAASFCLFQKSARLHQPYVLLPKSVRHRLPPPPQPGLPPPDSSSLTPPQPHPPPQQQEHWKRRWPEISPPTANALF</sequence>
<name>A0A0D9XE57_9ORYZ</name>
<dbReference type="HOGENOM" id="CLU_2256959_0_0_1"/>
<dbReference type="Proteomes" id="UP000032180">
    <property type="component" value="Chromosome 9"/>
</dbReference>